<reference evidence="2 3" key="1">
    <citation type="submission" date="2012-06" db="EMBL/GenBank/DDBJ databases">
        <title>Complete genome sequence of Corynebacterium terpenotabidum Y-11 (=DSM 44721).</title>
        <authorList>
            <person name="Ruckert C."/>
            <person name="Albersmeier A."/>
            <person name="Al-Dilaimi A."/>
            <person name="Szczepanowski R."/>
            <person name="Kalinowski J."/>
        </authorList>
    </citation>
    <scope>NUCLEOTIDE SEQUENCE [LARGE SCALE GENOMIC DNA]</scope>
    <source>
        <strain evidence="2 3">Y-11</strain>
    </source>
</reference>
<sequence length="199" mass="22128">MYPSIRVTDDAASHGLGIWERSDRMRRRTGRRSDAFLGPALLVLGSCIILAGFIMPGPHLLMVAVFFVLGFCALLPGAMNIYGTLHRLRTGPLIMHRFEDGFVVERARGAVRAVPYAQLRDATLMRYASDHEHIMLRMTHRDGTVWVIPAQVTPDIGDPVDALEELGDGAGATHETVPYFTARQLLHSTPPWTGRRGIW</sequence>
<feature type="transmembrane region" description="Helical" evidence="1">
    <location>
        <begin position="60"/>
        <end position="82"/>
    </location>
</feature>
<keyword evidence="1" id="KW-1133">Transmembrane helix</keyword>
<keyword evidence="1" id="KW-0472">Membrane</keyword>
<accession>S4XKY4</accession>
<keyword evidence="1" id="KW-0812">Transmembrane</keyword>
<evidence type="ECO:0000313" key="3">
    <source>
        <dbReference type="Proteomes" id="UP000014809"/>
    </source>
</evidence>
<dbReference type="AlphaFoldDB" id="S4XKY4"/>
<dbReference type="PATRIC" id="fig|1200352.3.peg.1630"/>
<keyword evidence="3" id="KW-1185">Reference proteome</keyword>
<name>S4XKY4_9CORY</name>
<dbReference type="HOGENOM" id="CLU_1265187_0_0_11"/>
<proteinExistence type="predicted"/>
<dbReference type="Proteomes" id="UP000014809">
    <property type="component" value="Chromosome"/>
</dbReference>
<gene>
    <name evidence="2" type="ORF">A606_08015</name>
</gene>
<dbReference type="eggNOG" id="ENOG5031MFD">
    <property type="taxonomic scope" value="Bacteria"/>
</dbReference>
<evidence type="ECO:0000313" key="2">
    <source>
        <dbReference type="EMBL" id="AGP31248.1"/>
    </source>
</evidence>
<protein>
    <submittedName>
        <fullName evidence="2">Uncharacterized protein</fullName>
    </submittedName>
</protein>
<dbReference type="KEGG" id="cter:A606_08015"/>
<evidence type="ECO:0000256" key="1">
    <source>
        <dbReference type="SAM" id="Phobius"/>
    </source>
</evidence>
<dbReference type="EMBL" id="CP003696">
    <property type="protein sequence ID" value="AGP31248.1"/>
    <property type="molecule type" value="Genomic_DNA"/>
</dbReference>
<organism evidence="2 3">
    <name type="scientific">Corynebacterium terpenotabidum Y-11</name>
    <dbReference type="NCBI Taxonomy" id="1200352"/>
    <lineage>
        <taxon>Bacteria</taxon>
        <taxon>Bacillati</taxon>
        <taxon>Actinomycetota</taxon>
        <taxon>Actinomycetes</taxon>
        <taxon>Mycobacteriales</taxon>
        <taxon>Corynebacteriaceae</taxon>
        <taxon>Corynebacterium</taxon>
    </lineage>
</organism>
<feature type="transmembrane region" description="Helical" evidence="1">
    <location>
        <begin position="35"/>
        <end position="54"/>
    </location>
</feature>